<evidence type="ECO:0000256" key="6">
    <source>
        <dbReference type="ARBA" id="ARBA00023136"/>
    </source>
</evidence>
<dbReference type="AlphaFoldDB" id="A0A1E3AGR1"/>
<feature type="transmembrane region" description="Helical" evidence="7">
    <location>
        <begin position="20"/>
        <end position="40"/>
    </location>
</feature>
<feature type="transmembrane region" description="Helical" evidence="7">
    <location>
        <begin position="115"/>
        <end position="135"/>
    </location>
</feature>
<keyword evidence="3" id="KW-1003">Cell membrane</keyword>
<evidence type="ECO:0000259" key="8">
    <source>
        <dbReference type="Pfam" id="PF00528"/>
    </source>
</evidence>
<dbReference type="GO" id="GO:0055085">
    <property type="term" value="P:transmembrane transport"/>
    <property type="evidence" value="ECO:0007669"/>
    <property type="project" value="InterPro"/>
</dbReference>
<dbReference type="PATRIC" id="fig|1432052.3.peg.5738"/>
<organism evidence="9 10">
    <name type="scientific">Eisenbergiella tayi</name>
    <dbReference type="NCBI Taxonomy" id="1432052"/>
    <lineage>
        <taxon>Bacteria</taxon>
        <taxon>Bacillati</taxon>
        <taxon>Bacillota</taxon>
        <taxon>Clostridia</taxon>
        <taxon>Lachnospirales</taxon>
        <taxon>Lachnospiraceae</taxon>
        <taxon>Eisenbergiella</taxon>
    </lineage>
</organism>
<evidence type="ECO:0000256" key="5">
    <source>
        <dbReference type="ARBA" id="ARBA00022989"/>
    </source>
</evidence>
<dbReference type="SUPFAM" id="SSF161098">
    <property type="entry name" value="MetI-like"/>
    <property type="match status" value="1"/>
</dbReference>
<keyword evidence="6 7" id="KW-0472">Membrane</keyword>
<dbReference type="GO" id="GO:0005886">
    <property type="term" value="C:plasma membrane"/>
    <property type="evidence" value="ECO:0007669"/>
    <property type="project" value="UniProtKB-SubCell"/>
</dbReference>
<feature type="transmembrane region" description="Helical" evidence="7">
    <location>
        <begin position="188"/>
        <end position="211"/>
    </location>
</feature>
<feature type="transmembrane region" description="Helical" evidence="7">
    <location>
        <begin position="265"/>
        <end position="285"/>
    </location>
</feature>
<dbReference type="Gene3D" id="1.10.3720.10">
    <property type="entry name" value="MetI-like"/>
    <property type="match status" value="1"/>
</dbReference>
<feature type="transmembrane region" description="Helical" evidence="7">
    <location>
        <begin position="84"/>
        <end position="103"/>
    </location>
</feature>
<evidence type="ECO:0000256" key="2">
    <source>
        <dbReference type="ARBA" id="ARBA00022448"/>
    </source>
</evidence>
<dbReference type="RefSeq" id="WP_069158817.1">
    <property type="nucleotide sequence ID" value="NZ_DBFYTC010000070.1"/>
</dbReference>
<accession>A0A1E3AGR1</accession>
<evidence type="ECO:0000313" key="10">
    <source>
        <dbReference type="Proteomes" id="UP000095003"/>
    </source>
</evidence>
<gene>
    <name evidence="9" type="primary">araQ_113</name>
    <name evidence="9" type="ORF">BEH84_05180</name>
</gene>
<keyword evidence="2" id="KW-0813">Transport</keyword>
<feature type="transmembrane region" description="Helical" evidence="7">
    <location>
        <begin position="147"/>
        <end position="167"/>
    </location>
</feature>
<evidence type="ECO:0000256" key="3">
    <source>
        <dbReference type="ARBA" id="ARBA00022475"/>
    </source>
</evidence>
<dbReference type="InterPro" id="IPR000515">
    <property type="entry name" value="MetI-like"/>
</dbReference>
<keyword evidence="4 7" id="KW-0812">Transmembrane</keyword>
<dbReference type="InterPro" id="IPR035906">
    <property type="entry name" value="MetI-like_sf"/>
</dbReference>
<dbReference type="PANTHER" id="PTHR43744:SF9">
    <property type="entry name" value="POLYGALACTURONAN_RHAMNOGALACTURONAN TRANSPORT SYSTEM PERMEASE PROTEIN YTCP"/>
    <property type="match status" value="1"/>
</dbReference>
<comment type="caution">
    <text evidence="9">The sequence shown here is derived from an EMBL/GenBank/DDBJ whole genome shotgun (WGS) entry which is preliminary data.</text>
</comment>
<dbReference type="CDD" id="cd06261">
    <property type="entry name" value="TM_PBP2"/>
    <property type="match status" value="1"/>
</dbReference>
<dbReference type="Pfam" id="PF00528">
    <property type="entry name" value="BPD_transp_1"/>
    <property type="match status" value="1"/>
</dbReference>
<evidence type="ECO:0000256" key="4">
    <source>
        <dbReference type="ARBA" id="ARBA00022692"/>
    </source>
</evidence>
<proteinExistence type="predicted"/>
<protein>
    <submittedName>
        <fullName evidence="9">L-arabinose transport system permease protein AraQ</fullName>
    </submittedName>
</protein>
<comment type="subcellular location">
    <subcellularLocation>
        <location evidence="1">Cell membrane</location>
        <topology evidence="1">Multi-pass membrane protein</topology>
    </subcellularLocation>
</comment>
<dbReference type="PANTHER" id="PTHR43744">
    <property type="entry name" value="ABC TRANSPORTER PERMEASE PROTEIN MG189-RELATED-RELATED"/>
    <property type="match status" value="1"/>
</dbReference>
<dbReference type="EMBL" id="MCGI01000006">
    <property type="protein sequence ID" value="ODM07857.1"/>
    <property type="molecule type" value="Genomic_DNA"/>
</dbReference>
<reference evidence="9 10" key="1">
    <citation type="submission" date="2016-07" db="EMBL/GenBank/DDBJ databases">
        <title>Characterization of isolates of Eisenbergiella tayi derived from blood cultures, using whole genome sequencing.</title>
        <authorList>
            <person name="Burdz T."/>
            <person name="Wiebe D."/>
            <person name="Huynh C."/>
            <person name="Bernard K."/>
        </authorList>
    </citation>
    <scope>NUCLEOTIDE SEQUENCE [LARGE SCALE GENOMIC DNA]</scope>
    <source>
        <strain evidence="9 10">NML 120489</strain>
    </source>
</reference>
<sequence>MSKGRTKIRKSGSDKVFDGIVLVFLTLLLILVLYPLIYIVSASFSSASAVTSGKVILLPVDFSLEGYKAVFENKDIWLGYKNTIIYTVCGTFINVAVTLMAAYPLSRKDLKGKGILTFFFTFTMLFGGGMIPNYILIRDLHLMNTRWAIILPGALSVYNMIVARTFIQSNIPDELLEASQLDGCSDTKYFFGIILPLSKAVIAVLALFYGVGHWNAYFNAFLYLNDKKLYPLQIFLREILINNTMDMNSFVDPTLMEAKQGLADLLKYSLIIVASVPVLCLYPFAQKYFVKGVMIGSVKG</sequence>
<evidence type="ECO:0000256" key="1">
    <source>
        <dbReference type="ARBA" id="ARBA00004651"/>
    </source>
</evidence>
<name>A0A1E3AGR1_9FIRM</name>
<evidence type="ECO:0000313" key="9">
    <source>
        <dbReference type="EMBL" id="ODM07857.1"/>
    </source>
</evidence>
<dbReference type="Proteomes" id="UP000095003">
    <property type="component" value="Unassembled WGS sequence"/>
</dbReference>
<keyword evidence="5 7" id="KW-1133">Transmembrane helix</keyword>
<dbReference type="GeneID" id="93305132"/>
<evidence type="ECO:0000256" key="7">
    <source>
        <dbReference type="SAM" id="Phobius"/>
    </source>
</evidence>
<feature type="domain" description="ABC transmembrane type-1" evidence="8">
    <location>
        <begin position="99"/>
        <end position="293"/>
    </location>
</feature>